<evidence type="ECO:0000256" key="2">
    <source>
        <dbReference type="ARBA" id="ARBA00006247"/>
    </source>
</evidence>
<evidence type="ECO:0000313" key="8">
    <source>
        <dbReference type="WBParaSite" id="SPAL_0000888100.1"/>
    </source>
</evidence>
<dbReference type="AlphaFoldDB" id="A0A0N5BSN9"/>
<keyword evidence="4" id="KW-0378">Hydrolase</keyword>
<dbReference type="WBParaSite" id="SPAL_0000888100.1">
    <property type="protein sequence ID" value="SPAL_0000888100.1"/>
    <property type="gene ID" value="SPAL_0000888100"/>
</dbReference>
<accession>A0A0N5BSN9</accession>
<evidence type="ECO:0000259" key="6">
    <source>
        <dbReference type="Pfam" id="PF07687"/>
    </source>
</evidence>
<evidence type="ECO:0000256" key="3">
    <source>
        <dbReference type="ARBA" id="ARBA00022723"/>
    </source>
</evidence>
<dbReference type="GO" id="GO:0016787">
    <property type="term" value="F:hydrolase activity"/>
    <property type="evidence" value="ECO:0007669"/>
    <property type="project" value="UniProtKB-KW"/>
</dbReference>
<dbReference type="Pfam" id="PF01546">
    <property type="entry name" value="Peptidase_M20"/>
    <property type="match status" value="1"/>
</dbReference>
<evidence type="ECO:0000256" key="1">
    <source>
        <dbReference type="ARBA" id="ARBA00001947"/>
    </source>
</evidence>
<feature type="domain" description="Peptidase M20 dimerisation" evidence="6">
    <location>
        <begin position="172"/>
        <end position="217"/>
    </location>
</feature>
<keyword evidence="3" id="KW-0479">Metal-binding</keyword>
<feature type="domain" description="Peptidase M20 dimerisation" evidence="6">
    <location>
        <begin position="222"/>
        <end position="292"/>
    </location>
</feature>
<dbReference type="SUPFAM" id="SSF55031">
    <property type="entry name" value="Bacterial exopeptidase dimerisation domain"/>
    <property type="match status" value="2"/>
</dbReference>
<comment type="similarity">
    <text evidence="2">Belongs to the peptidase M20A family.</text>
</comment>
<dbReference type="PANTHER" id="PTHR43808">
    <property type="entry name" value="ACETYLORNITHINE DEACETYLASE"/>
    <property type="match status" value="1"/>
</dbReference>
<reference evidence="8" key="1">
    <citation type="submission" date="2017-02" db="UniProtKB">
        <authorList>
            <consortium name="WormBaseParasite"/>
        </authorList>
    </citation>
    <scope>IDENTIFICATION</scope>
</reference>
<keyword evidence="5" id="KW-0862">Zinc</keyword>
<dbReference type="InterPro" id="IPR050072">
    <property type="entry name" value="Peptidase_M20A"/>
</dbReference>
<dbReference type="PANTHER" id="PTHR43808:SF8">
    <property type="entry name" value="PEPTIDASE M20 DIMERISATION DOMAIN-CONTAINING PROTEIN"/>
    <property type="match status" value="1"/>
</dbReference>
<proteinExistence type="inferred from homology"/>
<dbReference type="Gene3D" id="3.40.630.10">
    <property type="entry name" value="Zn peptidases"/>
    <property type="match status" value="1"/>
</dbReference>
<dbReference type="InterPro" id="IPR036264">
    <property type="entry name" value="Bact_exopeptidase_dim_dom"/>
</dbReference>
<protein>
    <submittedName>
        <fullName evidence="8">M20_dimer domain-containing protein</fullName>
    </submittedName>
</protein>
<dbReference type="GO" id="GO:0046872">
    <property type="term" value="F:metal ion binding"/>
    <property type="evidence" value="ECO:0007669"/>
    <property type="project" value="UniProtKB-KW"/>
</dbReference>
<dbReference type="SUPFAM" id="SSF53187">
    <property type="entry name" value="Zn-dependent exopeptidases"/>
    <property type="match status" value="1"/>
</dbReference>
<keyword evidence="7" id="KW-1185">Reference proteome</keyword>
<organism evidence="7 8">
    <name type="scientific">Strongyloides papillosus</name>
    <name type="common">Intestinal threadworm</name>
    <dbReference type="NCBI Taxonomy" id="174720"/>
    <lineage>
        <taxon>Eukaryota</taxon>
        <taxon>Metazoa</taxon>
        <taxon>Ecdysozoa</taxon>
        <taxon>Nematoda</taxon>
        <taxon>Chromadorea</taxon>
        <taxon>Rhabditida</taxon>
        <taxon>Tylenchina</taxon>
        <taxon>Panagrolaimomorpha</taxon>
        <taxon>Strongyloidoidea</taxon>
        <taxon>Strongyloididae</taxon>
        <taxon>Strongyloides</taxon>
    </lineage>
</organism>
<dbReference type="Gene3D" id="3.30.70.360">
    <property type="match status" value="2"/>
</dbReference>
<dbReference type="InterPro" id="IPR002933">
    <property type="entry name" value="Peptidase_M20"/>
</dbReference>
<dbReference type="InterPro" id="IPR001261">
    <property type="entry name" value="ArgE/DapE_CS"/>
</dbReference>
<evidence type="ECO:0000256" key="4">
    <source>
        <dbReference type="ARBA" id="ARBA00022801"/>
    </source>
</evidence>
<dbReference type="InterPro" id="IPR011650">
    <property type="entry name" value="Peptidase_M20_dimer"/>
</dbReference>
<name>A0A0N5BSN9_STREA</name>
<evidence type="ECO:0000313" key="7">
    <source>
        <dbReference type="Proteomes" id="UP000046392"/>
    </source>
</evidence>
<dbReference type="STRING" id="174720.A0A0N5BSN9"/>
<dbReference type="Pfam" id="PF07687">
    <property type="entry name" value="M20_dimer"/>
    <property type="match status" value="2"/>
</dbReference>
<dbReference type="PROSITE" id="PS00758">
    <property type="entry name" value="ARGE_DAPE_CPG2_1"/>
    <property type="match status" value="1"/>
</dbReference>
<sequence length="384" mass="43056">MSVISKLGRRNVVQLLISLMEIESTTGNEKLLCNELKLFMEENNWAVTEQRMKNNEFRKNLLITRKGVNIEDIKVLFNSHLDTVPPYIPPRIENDIIYGRGANDAKGQVSAMIVAGERLVEENEKLGEQIGFLFVVGEETDHIGMTTANDLNLKPDYMIIGEPTENVFGSFQKGAAKLEIHCTGVPAHSGYPERGVSAIEKLLDILNDVRKYDWPKDELPRYPERGVSAIEKLLDILNDVRKYDWPKDEIYGDTTLNIGFIKGGQALNALAGEASAQLMFRITTSVKDVVDKLILIVGERGEVRVFGSNEPVKLSLPPPEYKSQSVSFNTDLPYFENRNKLKGTFLYGGGSITNAHSENEHIKITELEETVKTYVALAKHFLNA</sequence>
<dbReference type="Proteomes" id="UP000046392">
    <property type="component" value="Unplaced"/>
</dbReference>
<dbReference type="PROSITE" id="PS00759">
    <property type="entry name" value="ARGE_DAPE_CPG2_2"/>
    <property type="match status" value="1"/>
</dbReference>
<comment type="cofactor">
    <cofactor evidence="1">
        <name>Zn(2+)</name>
        <dbReference type="ChEBI" id="CHEBI:29105"/>
    </cofactor>
</comment>
<evidence type="ECO:0000256" key="5">
    <source>
        <dbReference type="ARBA" id="ARBA00022833"/>
    </source>
</evidence>